<feature type="compositionally biased region" description="Polar residues" evidence="1">
    <location>
        <begin position="17"/>
        <end position="27"/>
    </location>
</feature>
<dbReference type="EMBL" id="CP092622">
    <property type="protein sequence ID" value="UMM24369.1"/>
    <property type="molecule type" value="Genomic_DNA"/>
</dbReference>
<name>A0AAE9JBC9_CAEBR</name>
<keyword evidence="3" id="KW-1185">Reference proteome</keyword>
<accession>A0AAE9JBC9</accession>
<sequence>MDHLLNMQNPKHFDGKGQQSPTVPSNDPESELCEVVKSFFKIHVLRKTDKISADKSNGQMKSIEFLLQMSRSIILTEPGANVFCDYIVALMKSHNPFTKKETIVSISIEGGDHSGYFGAKFQPIEEVTIRDVIRCVLHSNNILDEKVPRATAESLRLISVKRLTKSLFSPKRSCFIIITLRMRILLVLSFLTLFTIFPSTDAHSPRHVRSLCDRKAVHHIRRLCPDMCLTGEMLNIYEYCKMGYSDSQVKYICCPE</sequence>
<gene>
    <name evidence="2" type="ORF">L5515_004634</name>
</gene>
<reference evidence="2 3" key="1">
    <citation type="submission" date="2022-04" db="EMBL/GenBank/DDBJ databases">
        <title>Chromosome-level reference genomes for two strains of Caenorhabditis briggsae: an improved platform for comparative genomics.</title>
        <authorList>
            <person name="Stevens L."/>
            <person name="Andersen E."/>
        </authorList>
    </citation>
    <scope>NUCLEOTIDE SEQUENCE [LARGE SCALE GENOMIC DNA]</scope>
    <source>
        <strain evidence="2">VX34</strain>
        <tissue evidence="2">Whole-organism</tissue>
    </source>
</reference>
<evidence type="ECO:0000313" key="3">
    <source>
        <dbReference type="Proteomes" id="UP000829354"/>
    </source>
</evidence>
<feature type="region of interest" description="Disordered" evidence="1">
    <location>
        <begin position="1"/>
        <end position="29"/>
    </location>
</feature>
<dbReference type="AlphaFoldDB" id="A0AAE9JBC9"/>
<protein>
    <submittedName>
        <fullName evidence="2">Uncharacterized protein</fullName>
    </submittedName>
</protein>
<proteinExistence type="predicted"/>
<organism evidence="2 3">
    <name type="scientific">Caenorhabditis briggsae</name>
    <dbReference type="NCBI Taxonomy" id="6238"/>
    <lineage>
        <taxon>Eukaryota</taxon>
        <taxon>Metazoa</taxon>
        <taxon>Ecdysozoa</taxon>
        <taxon>Nematoda</taxon>
        <taxon>Chromadorea</taxon>
        <taxon>Rhabditida</taxon>
        <taxon>Rhabditina</taxon>
        <taxon>Rhabditomorpha</taxon>
        <taxon>Rhabditoidea</taxon>
        <taxon>Rhabditidae</taxon>
        <taxon>Peloderinae</taxon>
        <taxon>Caenorhabditis</taxon>
    </lineage>
</organism>
<evidence type="ECO:0000256" key="1">
    <source>
        <dbReference type="SAM" id="MobiDB-lite"/>
    </source>
</evidence>
<evidence type="ECO:0000313" key="2">
    <source>
        <dbReference type="EMBL" id="UMM24369.1"/>
    </source>
</evidence>
<dbReference type="Proteomes" id="UP000829354">
    <property type="component" value="Chromosome III"/>
</dbReference>